<evidence type="ECO:0000313" key="2">
    <source>
        <dbReference type="Proteomes" id="UP000789759"/>
    </source>
</evidence>
<dbReference type="PANTHER" id="PTHR35871">
    <property type="entry name" value="EXPRESSED PROTEIN"/>
    <property type="match status" value="1"/>
</dbReference>
<organism evidence="1 2">
    <name type="scientific">Cetraspora pellucida</name>
    <dbReference type="NCBI Taxonomy" id="1433469"/>
    <lineage>
        <taxon>Eukaryota</taxon>
        <taxon>Fungi</taxon>
        <taxon>Fungi incertae sedis</taxon>
        <taxon>Mucoromycota</taxon>
        <taxon>Glomeromycotina</taxon>
        <taxon>Glomeromycetes</taxon>
        <taxon>Diversisporales</taxon>
        <taxon>Gigasporaceae</taxon>
        <taxon>Cetraspora</taxon>
    </lineage>
</organism>
<dbReference type="Proteomes" id="UP000789759">
    <property type="component" value="Unassembled WGS sequence"/>
</dbReference>
<reference evidence="1" key="1">
    <citation type="submission" date="2021-06" db="EMBL/GenBank/DDBJ databases">
        <authorList>
            <person name="Kallberg Y."/>
            <person name="Tangrot J."/>
            <person name="Rosling A."/>
        </authorList>
    </citation>
    <scope>NUCLEOTIDE SEQUENCE</scope>
    <source>
        <strain evidence="1">FL966</strain>
    </source>
</reference>
<dbReference type="EMBL" id="CAJVQA010063292">
    <property type="protein sequence ID" value="CAG8830035.1"/>
    <property type="molecule type" value="Genomic_DNA"/>
</dbReference>
<evidence type="ECO:0000313" key="1">
    <source>
        <dbReference type="EMBL" id="CAG8830035.1"/>
    </source>
</evidence>
<comment type="caution">
    <text evidence="1">The sequence shown here is derived from an EMBL/GenBank/DDBJ whole genome shotgun (WGS) entry which is preliminary data.</text>
</comment>
<proteinExistence type="predicted"/>
<dbReference type="OrthoDB" id="10044727at2759"/>
<dbReference type="AlphaFoldDB" id="A0A9N9KGJ4"/>
<protein>
    <submittedName>
        <fullName evidence="1">12654_t:CDS:1</fullName>
    </submittedName>
</protein>
<dbReference type="PANTHER" id="PTHR35871:SF1">
    <property type="entry name" value="CXC1-LIKE CYSTEINE CLUSTER ASSOCIATED WITH KDZ TRANSPOSASES DOMAIN-CONTAINING PROTEIN"/>
    <property type="match status" value="1"/>
</dbReference>
<gene>
    <name evidence="1" type="ORF">CPELLU_LOCUS20557</name>
</gene>
<accession>A0A9N9KGJ4</accession>
<sequence>MNEIILPGLEFVPPPTISLSTTKNYLKELGYTYERVKKGAYVDGHEREDVVAYRSIFLKRMSEFEHRMPIFSGDNME</sequence>
<name>A0A9N9KGJ4_9GLOM</name>
<keyword evidence="2" id="KW-1185">Reference proteome</keyword>
<feature type="non-terminal residue" evidence="1">
    <location>
        <position position="77"/>
    </location>
</feature>